<comment type="caution">
    <text evidence="1">The sequence shown here is derived from an EMBL/GenBank/DDBJ whole genome shotgun (WGS) entry which is preliminary data.</text>
</comment>
<reference evidence="1 2" key="1">
    <citation type="submission" date="2016-06" db="EMBL/GenBank/DDBJ databases">
        <authorList>
            <person name="Kjaerup R.B."/>
            <person name="Dalgaard T.S."/>
            <person name="Juul-Madsen H.R."/>
        </authorList>
    </citation>
    <scope>NUCLEOTIDE SEQUENCE [LARGE SCALE GENOMIC DNA]</scope>
    <source>
        <strain evidence="1 2">1245752.6</strain>
    </source>
</reference>
<evidence type="ECO:0000313" key="2">
    <source>
        <dbReference type="Proteomes" id="UP000093757"/>
    </source>
</evidence>
<dbReference type="SUPFAM" id="SSF53335">
    <property type="entry name" value="S-adenosyl-L-methionine-dependent methyltransferases"/>
    <property type="match status" value="1"/>
</dbReference>
<gene>
    <name evidence="1" type="ORF">A9W98_01710</name>
</gene>
<proteinExistence type="predicted"/>
<dbReference type="Proteomes" id="UP000093757">
    <property type="component" value="Unassembled WGS sequence"/>
</dbReference>
<accession>A0A1A6BG31</accession>
<dbReference type="EMBL" id="MAEM01000312">
    <property type="protein sequence ID" value="OBS01184.1"/>
    <property type="molecule type" value="Genomic_DNA"/>
</dbReference>
<organism evidence="1 2">
    <name type="scientific">Mycobacterium gordonae</name>
    <dbReference type="NCBI Taxonomy" id="1778"/>
    <lineage>
        <taxon>Bacteria</taxon>
        <taxon>Bacillati</taxon>
        <taxon>Actinomycetota</taxon>
        <taxon>Actinomycetes</taxon>
        <taxon>Mycobacteriales</taxon>
        <taxon>Mycobacteriaceae</taxon>
        <taxon>Mycobacterium</taxon>
    </lineage>
</organism>
<sequence>MFRTSLVLRTKTINAGQTADYIDWYQRVFGCQPTVFGRREKLWKRLAQRLDSNRPVVALEFGVAWGCATDWWLRHLAGRDVVWHGFDRFTGLPRAWREHDEGAFDAGGRPPAIEDERVQWHIGDVQNTLSSVDLMSVRDAQWLILFDMDIYEPTAFAWEALSSKLRPGDLLYFDEAMDRDERRVLDEMVLPSIGCEPIGATARGLGLVVTQPLR</sequence>
<evidence type="ECO:0000313" key="1">
    <source>
        <dbReference type="EMBL" id="OBS01184.1"/>
    </source>
</evidence>
<dbReference type="AlphaFoldDB" id="A0A1A6BG31"/>
<name>A0A1A6BG31_MYCGO</name>
<dbReference type="InterPro" id="IPR029063">
    <property type="entry name" value="SAM-dependent_MTases_sf"/>
</dbReference>
<evidence type="ECO:0008006" key="3">
    <source>
        <dbReference type="Google" id="ProtNLM"/>
    </source>
</evidence>
<dbReference type="Gene3D" id="3.40.50.150">
    <property type="entry name" value="Vaccinia Virus protein VP39"/>
    <property type="match status" value="1"/>
</dbReference>
<protein>
    <recommendedName>
        <fullName evidence="3">Class I SAM-dependent methyltransferase</fullName>
    </recommendedName>
</protein>